<dbReference type="Pfam" id="PF01494">
    <property type="entry name" value="FAD_binding_3"/>
    <property type="match status" value="1"/>
</dbReference>
<dbReference type="Proteomes" id="UP001231701">
    <property type="component" value="Chromosome"/>
</dbReference>
<dbReference type="InterPro" id="IPR036188">
    <property type="entry name" value="FAD/NAD-bd_sf"/>
</dbReference>
<gene>
    <name evidence="3" type="ORF">P7W03_06425</name>
</gene>
<proteinExistence type="predicted"/>
<keyword evidence="3" id="KW-0560">Oxidoreductase</keyword>
<sequence>MTPALPRPGPSRPSADAEAAGPFRLSPRAAHAAVLRAAGIDCLVLETGTRASTERRPRAGVIEERAVRGLERRGPARVLLERAQRHTAFESAGQSCGGRSRSRWSATLSASPTSRRRCPSRSAYTTLRPSLRVLTSPASRSRARC</sequence>
<feature type="region of interest" description="Disordered" evidence="1">
    <location>
        <begin position="1"/>
        <end position="23"/>
    </location>
</feature>
<evidence type="ECO:0000256" key="1">
    <source>
        <dbReference type="SAM" id="MobiDB-lite"/>
    </source>
</evidence>
<dbReference type="EMBL" id="CP121271">
    <property type="protein sequence ID" value="WMC90627.1"/>
    <property type="molecule type" value="Genomic_DNA"/>
</dbReference>
<evidence type="ECO:0000313" key="4">
    <source>
        <dbReference type="Proteomes" id="UP001231701"/>
    </source>
</evidence>
<dbReference type="GO" id="GO:0004497">
    <property type="term" value="F:monooxygenase activity"/>
    <property type="evidence" value="ECO:0007669"/>
    <property type="project" value="UniProtKB-KW"/>
</dbReference>
<evidence type="ECO:0000313" key="3">
    <source>
        <dbReference type="EMBL" id="WMC90627.1"/>
    </source>
</evidence>
<accession>A0AAX3ZTU2</accession>
<organism evidence="3 4">
    <name type="scientific">Streptomyces rochei</name>
    <name type="common">Streptomyces parvullus</name>
    <dbReference type="NCBI Taxonomy" id="1928"/>
    <lineage>
        <taxon>Bacteria</taxon>
        <taxon>Bacillati</taxon>
        <taxon>Actinomycetota</taxon>
        <taxon>Actinomycetes</taxon>
        <taxon>Kitasatosporales</taxon>
        <taxon>Streptomycetaceae</taxon>
        <taxon>Streptomyces</taxon>
        <taxon>Streptomyces rochei group</taxon>
    </lineage>
</organism>
<dbReference type="GO" id="GO:0071949">
    <property type="term" value="F:FAD binding"/>
    <property type="evidence" value="ECO:0007669"/>
    <property type="project" value="InterPro"/>
</dbReference>
<evidence type="ECO:0000259" key="2">
    <source>
        <dbReference type="Pfam" id="PF01494"/>
    </source>
</evidence>
<feature type="domain" description="FAD-binding" evidence="2">
    <location>
        <begin position="32"/>
        <end position="115"/>
    </location>
</feature>
<protein>
    <submittedName>
        <fullName evidence="3">FAD-dependent monooxygenase</fullName>
    </submittedName>
</protein>
<dbReference type="AlphaFoldDB" id="A0AAX3ZTU2"/>
<dbReference type="InterPro" id="IPR002938">
    <property type="entry name" value="FAD-bd"/>
</dbReference>
<feature type="compositionally biased region" description="Pro residues" evidence="1">
    <location>
        <begin position="1"/>
        <end position="11"/>
    </location>
</feature>
<keyword evidence="3" id="KW-0503">Monooxygenase</keyword>
<name>A0AAX3ZTU2_STRRO</name>
<reference evidence="3" key="1">
    <citation type="submission" date="2023-03" db="EMBL/GenBank/DDBJ databases">
        <title>Borrelidin-producing and root-colonizing Streptomyces rochei is a potent biopesticide for soil-borne oomycete-caused plant diseases.</title>
        <authorList>
            <person name="Zhou D."/>
            <person name="Wang X."/>
            <person name="Navarro-Munoz J.C."/>
            <person name="Li W."/>
            <person name="Li J."/>
            <person name="Jiu M."/>
            <person name="Deng S."/>
            <person name="Ye Y."/>
            <person name="Daly P."/>
            <person name="Wei L."/>
        </authorList>
    </citation>
    <scope>NUCLEOTIDE SEQUENCE</scope>
    <source>
        <strain evidence="3">JK1</strain>
    </source>
</reference>
<feature type="region of interest" description="Disordered" evidence="1">
    <location>
        <begin position="91"/>
        <end position="122"/>
    </location>
</feature>
<dbReference type="Gene3D" id="3.50.50.60">
    <property type="entry name" value="FAD/NAD(P)-binding domain"/>
    <property type="match status" value="1"/>
</dbReference>